<dbReference type="AlphaFoldDB" id="A0A2K1JGE1"/>
<sequence>MTVDNRQRTFTLIHGIRHVRRCPKICVCISSLDPPAPGATTQPLPTVLHPPRWQSCAVTFRAPTPPSTQLNFTKAPPPHHILPPLYPKSSVSDQFITHISQ</sequence>
<name>A0A2K1JGE1_PHYPA</name>
<gene>
    <name evidence="1" type="ORF">PHYPA_018023</name>
</gene>
<dbReference type="Gramene" id="Pp3c14_4733V3.1">
    <property type="protein sequence ID" value="PAC:32961344.CDS.1"/>
    <property type="gene ID" value="Pp3c14_4733"/>
</dbReference>
<reference evidence="1 3" key="2">
    <citation type="journal article" date="2018" name="Plant J.">
        <title>The Physcomitrella patens chromosome-scale assembly reveals moss genome structure and evolution.</title>
        <authorList>
            <person name="Lang D."/>
            <person name="Ullrich K.K."/>
            <person name="Murat F."/>
            <person name="Fuchs J."/>
            <person name="Jenkins J."/>
            <person name="Haas F.B."/>
            <person name="Piednoel M."/>
            <person name="Gundlach H."/>
            <person name="Van Bel M."/>
            <person name="Meyberg R."/>
            <person name="Vives C."/>
            <person name="Morata J."/>
            <person name="Symeonidi A."/>
            <person name="Hiss M."/>
            <person name="Muchero W."/>
            <person name="Kamisugi Y."/>
            <person name="Saleh O."/>
            <person name="Blanc G."/>
            <person name="Decker E.L."/>
            <person name="van Gessel N."/>
            <person name="Grimwood J."/>
            <person name="Hayes R.D."/>
            <person name="Graham S.W."/>
            <person name="Gunter L.E."/>
            <person name="McDaniel S.F."/>
            <person name="Hoernstein S.N.W."/>
            <person name="Larsson A."/>
            <person name="Li F.W."/>
            <person name="Perroud P.F."/>
            <person name="Phillips J."/>
            <person name="Ranjan P."/>
            <person name="Rokshar D.S."/>
            <person name="Rothfels C.J."/>
            <person name="Schneider L."/>
            <person name="Shu S."/>
            <person name="Stevenson D.W."/>
            <person name="Thummler F."/>
            <person name="Tillich M."/>
            <person name="Villarreal Aguilar J.C."/>
            <person name="Widiez T."/>
            <person name="Wong G.K."/>
            <person name="Wymore A."/>
            <person name="Zhang Y."/>
            <person name="Zimmer A.D."/>
            <person name="Quatrano R.S."/>
            <person name="Mayer K.F.X."/>
            <person name="Goodstein D."/>
            <person name="Casacuberta J.M."/>
            <person name="Vandepoele K."/>
            <person name="Reski R."/>
            <person name="Cuming A.C."/>
            <person name="Tuskan G.A."/>
            <person name="Maumus F."/>
            <person name="Salse J."/>
            <person name="Schmutz J."/>
            <person name="Rensing S.A."/>
        </authorList>
    </citation>
    <scope>NUCLEOTIDE SEQUENCE [LARGE SCALE GENOMIC DNA]</scope>
    <source>
        <strain evidence="2 3">cv. Gransden 2004</strain>
    </source>
</reference>
<reference evidence="2" key="3">
    <citation type="submission" date="2020-12" db="UniProtKB">
        <authorList>
            <consortium name="EnsemblPlants"/>
        </authorList>
    </citation>
    <scope>IDENTIFICATION</scope>
</reference>
<evidence type="ECO:0000313" key="2">
    <source>
        <dbReference type="EnsemblPlants" id="PAC:32961344.CDS.1"/>
    </source>
</evidence>
<evidence type="ECO:0000313" key="3">
    <source>
        <dbReference type="Proteomes" id="UP000006727"/>
    </source>
</evidence>
<dbReference type="EMBL" id="ABEU02000014">
    <property type="protein sequence ID" value="PNR40620.1"/>
    <property type="molecule type" value="Genomic_DNA"/>
</dbReference>
<dbReference type="InParanoid" id="A0A2K1JGE1"/>
<organism evidence="1">
    <name type="scientific">Physcomitrium patens</name>
    <name type="common">Spreading-leaved earth moss</name>
    <name type="synonym">Physcomitrella patens</name>
    <dbReference type="NCBI Taxonomy" id="3218"/>
    <lineage>
        <taxon>Eukaryota</taxon>
        <taxon>Viridiplantae</taxon>
        <taxon>Streptophyta</taxon>
        <taxon>Embryophyta</taxon>
        <taxon>Bryophyta</taxon>
        <taxon>Bryophytina</taxon>
        <taxon>Bryopsida</taxon>
        <taxon>Funariidae</taxon>
        <taxon>Funariales</taxon>
        <taxon>Funariaceae</taxon>
        <taxon>Physcomitrium</taxon>
    </lineage>
</organism>
<reference evidence="1 3" key="1">
    <citation type="journal article" date="2008" name="Science">
        <title>The Physcomitrella genome reveals evolutionary insights into the conquest of land by plants.</title>
        <authorList>
            <person name="Rensing S."/>
            <person name="Lang D."/>
            <person name="Zimmer A."/>
            <person name="Terry A."/>
            <person name="Salamov A."/>
            <person name="Shapiro H."/>
            <person name="Nishiyama T."/>
            <person name="Perroud P.-F."/>
            <person name="Lindquist E."/>
            <person name="Kamisugi Y."/>
            <person name="Tanahashi T."/>
            <person name="Sakakibara K."/>
            <person name="Fujita T."/>
            <person name="Oishi K."/>
            <person name="Shin-I T."/>
            <person name="Kuroki Y."/>
            <person name="Toyoda A."/>
            <person name="Suzuki Y."/>
            <person name="Hashimoto A."/>
            <person name="Yamaguchi K."/>
            <person name="Sugano A."/>
            <person name="Kohara Y."/>
            <person name="Fujiyama A."/>
            <person name="Anterola A."/>
            <person name="Aoki S."/>
            <person name="Ashton N."/>
            <person name="Barbazuk W.B."/>
            <person name="Barker E."/>
            <person name="Bennetzen J."/>
            <person name="Bezanilla M."/>
            <person name="Blankenship R."/>
            <person name="Cho S.H."/>
            <person name="Dutcher S."/>
            <person name="Estelle M."/>
            <person name="Fawcett J.A."/>
            <person name="Gundlach H."/>
            <person name="Hanada K."/>
            <person name="Heyl A."/>
            <person name="Hicks K.A."/>
            <person name="Hugh J."/>
            <person name="Lohr M."/>
            <person name="Mayer K."/>
            <person name="Melkozernov A."/>
            <person name="Murata T."/>
            <person name="Nelson D."/>
            <person name="Pils B."/>
            <person name="Prigge M."/>
            <person name="Reiss B."/>
            <person name="Renner T."/>
            <person name="Rombauts S."/>
            <person name="Rushton P."/>
            <person name="Sanderfoot A."/>
            <person name="Schween G."/>
            <person name="Shiu S.-H."/>
            <person name="Stueber K."/>
            <person name="Theodoulou F.L."/>
            <person name="Tu H."/>
            <person name="Van de Peer Y."/>
            <person name="Verrier P.J."/>
            <person name="Waters E."/>
            <person name="Wood A."/>
            <person name="Yang L."/>
            <person name="Cove D."/>
            <person name="Cuming A."/>
            <person name="Hasebe M."/>
            <person name="Lucas S."/>
            <person name="Mishler D.B."/>
            <person name="Reski R."/>
            <person name="Grigoriev I."/>
            <person name="Quatrano R.S."/>
            <person name="Boore J.L."/>
        </authorList>
    </citation>
    <scope>NUCLEOTIDE SEQUENCE [LARGE SCALE GENOMIC DNA]</scope>
    <source>
        <strain evidence="2 3">cv. Gransden 2004</strain>
    </source>
</reference>
<dbReference type="Proteomes" id="UP000006727">
    <property type="component" value="Chromosome 14"/>
</dbReference>
<proteinExistence type="predicted"/>
<evidence type="ECO:0000313" key="1">
    <source>
        <dbReference type="EMBL" id="PNR40620.1"/>
    </source>
</evidence>
<accession>A0A2K1JGE1</accession>
<dbReference type="EnsemblPlants" id="Pp3c14_4733V3.1">
    <property type="protein sequence ID" value="PAC:32961344.CDS.1"/>
    <property type="gene ID" value="Pp3c14_4733"/>
</dbReference>
<protein>
    <submittedName>
        <fullName evidence="1 2">Uncharacterized protein</fullName>
    </submittedName>
</protein>
<keyword evidence="3" id="KW-1185">Reference proteome</keyword>